<sequence length="198" mass="22931">MDDTFLETRRMRLRAFRANDEDLGLLVALDADPDVMRYINGGRPTSREEMRTQRLPRFRHVHPGLGTYGYWAAETRDDARAFLGWFEFRPLVDDRPDEVELGYRLRKEAWGRGYAVEGSRALIRKGFTELGVRRVTANAMTVHTASRRVMEKAGLRYVRTFFGDWPDVVEGSEHGDVEYALTRSEWEREHPGCGMDGE</sequence>
<protein>
    <submittedName>
        <fullName evidence="2">GNAT family acetyltransferase</fullName>
    </submittedName>
</protein>
<comment type="caution">
    <text evidence="2">The sequence shown here is derived from an EMBL/GenBank/DDBJ whole genome shotgun (WGS) entry which is preliminary data.</text>
</comment>
<organism evidence="2 3">
    <name type="scientific">Streptomyces mashuensis</name>
    <dbReference type="NCBI Taxonomy" id="33904"/>
    <lineage>
        <taxon>Bacteria</taxon>
        <taxon>Bacillati</taxon>
        <taxon>Actinomycetota</taxon>
        <taxon>Actinomycetes</taxon>
        <taxon>Kitasatosporales</taxon>
        <taxon>Streptomycetaceae</taxon>
        <taxon>Streptomyces</taxon>
    </lineage>
</organism>
<keyword evidence="3" id="KW-1185">Reference proteome</keyword>
<dbReference type="PROSITE" id="PS51186">
    <property type="entry name" value="GNAT"/>
    <property type="match status" value="1"/>
</dbReference>
<dbReference type="Gene3D" id="3.40.630.30">
    <property type="match status" value="1"/>
</dbReference>
<dbReference type="EMBL" id="BNBD01000023">
    <property type="protein sequence ID" value="GHF73118.1"/>
    <property type="molecule type" value="Genomic_DNA"/>
</dbReference>
<dbReference type="InterPro" id="IPR000182">
    <property type="entry name" value="GNAT_dom"/>
</dbReference>
<reference evidence="2" key="2">
    <citation type="submission" date="2020-09" db="EMBL/GenBank/DDBJ databases">
        <authorList>
            <person name="Sun Q."/>
            <person name="Ohkuma M."/>
        </authorList>
    </citation>
    <scope>NUCLEOTIDE SEQUENCE</scope>
    <source>
        <strain evidence="2">JCM 4059</strain>
    </source>
</reference>
<dbReference type="Pfam" id="PF13302">
    <property type="entry name" value="Acetyltransf_3"/>
    <property type="match status" value="1"/>
</dbReference>
<dbReference type="InterPro" id="IPR016181">
    <property type="entry name" value="Acyl_CoA_acyltransferase"/>
</dbReference>
<dbReference type="PANTHER" id="PTHR43792">
    <property type="entry name" value="GNAT FAMILY, PUTATIVE (AFU_ORTHOLOGUE AFUA_3G00765)-RELATED-RELATED"/>
    <property type="match status" value="1"/>
</dbReference>
<dbReference type="GO" id="GO:0016747">
    <property type="term" value="F:acyltransferase activity, transferring groups other than amino-acyl groups"/>
    <property type="evidence" value="ECO:0007669"/>
    <property type="project" value="InterPro"/>
</dbReference>
<feature type="domain" description="N-acetyltransferase" evidence="1">
    <location>
        <begin position="11"/>
        <end position="184"/>
    </location>
</feature>
<dbReference type="RefSeq" id="WP_190133191.1">
    <property type="nucleotide sequence ID" value="NZ_BNBD01000023.1"/>
</dbReference>
<accession>A0A919EGP2</accession>
<dbReference type="PANTHER" id="PTHR43792:SF16">
    <property type="entry name" value="N-ACETYLTRANSFERASE DOMAIN-CONTAINING PROTEIN"/>
    <property type="match status" value="1"/>
</dbReference>
<evidence type="ECO:0000313" key="2">
    <source>
        <dbReference type="EMBL" id="GHF73118.1"/>
    </source>
</evidence>
<dbReference type="SUPFAM" id="SSF55729">
    <property type="entry name" value="Acyl-CoA N-acyltransferases (Nat)"/>
    <property type="match status" value="1"/>
</dbReference>
<dbReference type="AlphaFoldDB" id="A0A919EGP2"/>
<dbReference type="Proteomes" id="UP000638313">
    <property type="component" value="Unassembled WGS sequence"/>
</dbReference>
<gene>
    <name evidence="2" type="ORF">GCM10010218_62910</name>
</gene>
<evidence type="ECO:0000259" key="1">
    <source>
        <dbReference type="PROSITE" id="PS51186"/>
    </source>
</evidence>
<name>A0A919EGP2_9ACTN</name>
<proteinExistence type="predicted"/>
<reference evidence="2" key="1">
    <citation type="journal article" date="2014" name="Int. J. Syst. Evol. Microbiol.">
        <title>Complete genome sequence of Corynebacterium casei LMG S-19264T (=DSM 44701T), isolated from a smear-ripened cheese.</title>
        <authorList>
            <consortium name="US DOE Joint Genome Institute (JGI-PGF)"/>
            <person name="Walter F."/>
            <person name="Albersmeier A."/>
            <person name="Kalinowski J."/>
            <person name="Ruckert C."/>
        </authorList>
    </citation>
    <scope>NUCLEOTIDE SEQUENCE</scope>
    <source>
        <strain evidence="2">JCM 4059</strain>
    </source>
</reference>
<evidence type="ECO:0000313" key="3">
    <source>
        <dbReference type="Proteomes" id="UP000638313"/>
    </source>
</evidence>
<dbReference type="InterPro" id="IPR051531">
    <property type="entry name" value="N-acetyltransferase"/>
</dbReference>